<name>U2P676_9FIRM</name>
<dbReference type="EMBL" id="AWVI01000036">
    <property type="protein sequence ID" value="ERK45970.1"/>
    <property type="molecule type" value="Genomic_DNA"/>
</dbReference>
<gene>
    <name evidence="2" type="ORF">HMPREF0367_00751</name>
</gene>
<dbReference type="Proteomes" id="UP000016658">
    <property type="component" value="Unassembled WGS sequence"/>
</dbReference>
<dbReference type="PATRIC" id="fig|649755.3.peg.690"/>
<dbReference type="AlphaFoldDB" id="U2P676"/>
<dbReference type="InterPro" id="IPR038148">
    <property type="entry name" value="Tn1545/Tn916_Xis"/>
</dbReference>
<feature type="domain" description="Helix-turn-helix" evidence="1">
    <location>
        <begin position="31"/>
        <end position="81"/>
    </location>
</feature>
<evidence type="ECO:0000313" key="2">
    <source>
        <dbReference type="EMBL" id="ERK45970.1"/>
    </source>
</evidence>
<organism evidence="2 3">
    <name type="scientific">Faecalitalea cylindroides ATCC 27803</name>
    <dbReference type="NCBI Taxonomy" id="649755"/>
    <lineage>
        <taxon>Bacteria</taxon>
        <taxon>Bacillati</taxon>
        <taxon>Bacillota</taxon>
        <taxon>Erysipelotrichia</taxon>
        <taxon>Erysipelotrichales</taxon>
        <taxon>Erysipelotrichaceae</taxon>
        <taxon>Faecalitalea</taxon>
    </lineage>
</organism>
<evidence type="ECO:0000313" key="3">
    <source>
        <dbReference type="Proteomes" id="UP000016658"/>
    </source>
</evidence>
<proteinExistence type="predicted"/>
<dbReference type="InterPro" id="IPR041657">
    <property type="entry name" value="HTH_17"/>
</dbReference>
<protein>
    <submittedName>
        <fullName evidence="2">DNA binding domain, excisionase family</fullName>
    </submittedName>
</protein>
<dbReference type="Pfam" id="PF12728">
    <property type="entry name" value="HTH_17"/>
    <property type="match status" value="1"/>
</dbReference>
<sequence length="84" mass="9949">MNDDERLLAEVRTYQEKLISNAEEPIWERKWLTIEEAAAYSGIGRTKLRELSNQAGCPFAIWIGNKIHIVRERLDKYIDKQFRI</sequence>
<comment type="caution">
    <text evidence="2">The sequence shown here is derived from an EMBL/GenBank/DDBJ whole genome shotgun (WGS) entry which is preliminary data.</text>
</comment>
<dbReference type="HOGENOM" id="CLU_170320_1_0_9"/>
<accession>U2P676</accession>
<reference evidence="2 3" key="1">
    <citation type="submission" date="2013-06" db="EMBL/GenBank/DDBJ databases">
        <authorList>
            <person name="Weinstock G."/>
            <person name="Sodergren E."/>
            <person name="Lobos E.A."/>
            <person name="Fulton L."/>
            <person name="Fulton R."/>
            <person name="Courtney L."/>
            <person name="Fronick C."/>
            <person name="O'Laughlin M."/>
            <person name="Godfrey J."/>
            <person name="Wilson R.M."/>
            <person name="Miner T."/>
            <person name="Farmer C."/>
            <person name="Delehaunty K."/>
            <person name="Cordes M."/>
            <person name="Minx P."/>
            <person name="Tomlinson C."/>
            <person name="Chen J."/>
            <person name="Wollam A."/>
            <person name="Pepin K.H."/>
            <person name="Bhonagiri V."/>
            <person name="Zhang X."/>
            <person name="Warren W."/>
            <person name="Mitreva M."/>
            <person name="Mardis E.R."/>
            <person name="Wilson R.K."/>
        </authorList>
    </citation>
    <scope>NUCLEOTIDE SEQUENCE [LARGE SCALE GENOMIC DNA]</scope>
    <source>
        <strain evidence="2 3">ATCC 27803</strain>
    </source>
</reference>
<dbReference type="Gene3D" id="3.90.105.50">
    <property type="match status" value="1"/>
</dbReference>
<evidence type="ECO:0000259" key="1">
    <source>
        <dbReference type="Pfam" id="PF12728"/>
    </source>
</evidence>